<accession>A0A8R7TVU7</accession>
<feature type="compositionally biased region" description="Basic and acidic residues" evidence="1">
    <location>
        <begin position="1"/>
        <end position="10"/>
    </location>
</feature>
<feature type="region of interest" description="Disordered" evidence="1">
    <location>
        <begin position="1"/>
        <end position="23"/>
    </location>
</feature>
<reference evidence="2" key="3">
    <citation type="submission" date="2022-06" db="UniProtKB">
        <authorList>
            <consortium name="EnsemblPlants"/>
        </authorList>
    </citation>
    <scope>IDENTIFICATION</scope>
</reference>
<keyword evidence="3" id="KW-1185">Reference proteome</keyword>
<dbReference type="Gramene" id="TuG1812G0300002379.01.T01">
    <property type="protein sequence ID" value="TuG1812G0300002379.01.T01"/>
    <property type="gene ID" value="TuG1812G0300002379.01"/>
</dbReference>
<name>A0A8R7TVU7_TRIUA</name>
<dbReference type="AlphaFoldDB" id="A0A8R7TVU7"/>
<protein>
    <submittedName>
        <fullName evidence="2">Uncharacterized protein</fullName>
    </submittedName>
</protein>
<reference evidence="3" key="1">
    <citation type="journal article" date="2013" name="Nature">
        <title>Draft genome of the wheat A-genome progenitor Triticum urartu.</title>
        <authorList>
            <person name="Ling H.Q."/>
            <person name="Zhao S."/>
            <person name="Liu D."/>
            <person name="Wang J."/>
            <person name="Sun H."/>
            <person name="Zhang C."/>
            <person name="Fan H."/>
            <person name="Li D."/>
            <person name="Dong L."/>
            <person name="Tao Y."/>
            <person name="Gao C."/>
            <person name="Wu H."/>
            <person name="Li Y."/>
            <person name="Cui Y."/>
            <person name="Guo X."/>
            <person name="Zheng S."/>
            <person name="Wang B."/>
            <person name="Yu K."/>
            <person name="Liang Q."/>
            <person name="Yang W."/>
            <person name="Lou X."/>
            <person name="Chen J."/>
            <person name="Feng M."/>
            <person name="Jian J."/>
            <person name="Zhang X."/>
            <person name="Luo G."/>
            <person name="Jiang Y."/>
            <person name="Liu J."/>
            <person name="Wang Z."/>
            <person name="Sha Y."/>
            <person name="Zhang B."/>
            <person name="Wu H."/>
            <person name="Tang D."/>
            <person name="Shen Q."/>
            <person name="Xue P."/>
            <person name="Zou S."/>
            <person name="Wang X."/>
            <person name="Liu X."/>
            <person name="Wang F."/>
            <person name="Yang Y."/>
            <person name="An X."/>
            <person name="Dong Z."/>
            <person name="Zhang K."/>
            <person name="Zhang X."/>
            <person name="Luo M.C."/>
            <person name="Dvorak J."/>
            <person name="Tong Y."/>
            <person name="Wang J."/>
            <person name="Yang H."/>
            <person name="Li Z."/>
            <person name="Wang D."/>
            <person name="Zhang A."/>
            <person name="Wang J."/>
        </authorList>
    </citation>
    <scope>NUCLEOTIDE SEQUENCE</scope>
    <source>
        <strain evidence="3">cv. G1812</strain>
    </source>
</reference>
<sequence>MHEEAKEKSCSLESDQASATSSKPGVYHVLGIGGMFLWGDKQK</sequence>
<dbReference type="Proteomes" id="UP000015106">
    <property type="component" value="Chromosome 3"/>
</dbReference>
<evidence type="ECO:0000256" key="1">
    <source>
        <dbReference type="SAM" id="MobiDB-lite"/>
    </source>
</evidence>
<dbReference type="EnsemblPlants" id="TuG1812G0300002379.01.T01">
    <property type="protein sequence ID" value="TuG1812G0300002379.01.T01"/>
    <property type="gene ID" value="TuG1812G0300002379.01"/>
</dbReference>
<organism evidence="2 3">
    <name type="scientific">Triticum urartu</name>
    <name type="common">Red wild einkorn</name>
    <name type="synonym">Crithodium urartu</name>
    <dbReference type="NCBI Taxonomy" id="4572"/>
    <lineage>
        <taxon>Eukaryota</taxon>
        <taxon>Viridiplantae</taxon>
        <taxon>Streptophyta</taxon>
        <taxon>Embryophyta</taxon>
        <taxon>Tracheophyta</taxon>
        <taxon>Spermatophyta</taxon>
        <taxon>Magnoliopsida</taxon>
        <taxon>Liliopsida</taxon>
        <taxon>Poales</taxon>
        <taxon>Poaceae</taxon>
        <taxon>BOP clade</taxon>
        <taxon>Pooideae</taxon>
        <taxon>Triticodae</taxon>
        <taxon>Triticeae</taxon>
        <taxon>Triticinae</taxon>
        <taxon>Triticum</taxon>
    </lineage>
</organism>
<evidence type="ECO:0000313" key="3">
    <source>
        <dbReference type="Proteomes" id="UP000015106"/>
    </source>
</evidence>
<proteinExistence type="predicted"/>
<reference evidence="2" key="2">
    <citation type="submission" date="2018-03" db="EMBL/GenBank/DDBJ databases">
        <title>The Triticum urartu genome reveals the dynamic nature of wheat genome evolution.</title>
        <authorList>
            <person name="Ling H."/>
            <person name="Ma B."/>
            <person name="Shi X."/>
            <person name="Liu H."/>
            <person name="Dong L."/>
            <person name="Sun H."/>
            <person name="Cao Y."/>
            <person name="Gao Q."/>
            <person name="Zheng S."/>
            <person name="Li Y."/>
            <person name="Yu Y."/>
            <person name="Du H."/>
            <person name="Qi M."/>
            <person name="Li Y."/>
            <person name="Yu H."/>
            <person name="Cui Y."/>
            <person name="Wang N."/>
            <person name="Chen C."/>
            <person name="Wu H."/>
            <person name="Zhao Y."/>
            <person name="Zhang J."/>
            <person name="Li Y."/>
            <person name="Zhou W."/>
            <person name="Zhang B."/>
            <person name="Hu W."/>
            <person name="Eijk M."/>
            <person name="Tang J."/>
            <person name="Witsenboer H."/>
            <person name="Zhao S."/>
            <person name="Li Z."/>
            <person name="Zhang A."/>
            <person name="Wang D."/>
            <person name="Liang C."/>
        </authorList>
    </citation>
    <scope>NUCLEOTIDE SEQUENCE [LARGE SCALE GENOMIC DNA]</scope>
    <source>
        <strain evidence="2">cv. G1812</strain>
    </source>
</reference>
<feature type="compositionally biased region" description="Polar residues" evidence="1">
    <location>
        <begin position="11"/>
        <end position="23"/>
    </location>
</feature>
<evidence type="ECO:0000313" key="2">
    <source>
        <dbReference type="EnsemblPlants" id="TuG1812G0300002379.01.T01"/>
    </source>
</evidence>